<dbReference type="GO" id="GO:0004825">
    <property type="term" value="F:methionine-tRNA ligase activity"/>
    <property type="evidence" value="ECO:0007669"/>
    <property type="project" value="UniProtKB-EC"/>
</dbReference>
<accession>A0A9N9NZ54</accession>
<gene>
    <name evidence="10" type="ORF">AMORRO_LOCUS17013</name>
</gene>
<name>A0A9N9NZ54_9GLOM</name>
<dbReference type="PANTHER" id="PTHR45765">
    <property type="entry name" value="METHIONINE--TRNA LIGASE"/>
    <property type="match status" value="1"/>
</dbReference>
<keyword evidence="7 8" id="KW-0030">Aminoacyl-tRNA synthetase</keyword>
<reference evidence="10" key="1">
    <citation type="submission" date="2021-06" db="EMBL/GenBank/DDBJ databases">
        <authorList>
            <person name="Kallberg Y."/>
            <person name="Tangrot J."/>
            <person name="Rosling A."/>
        </authorList>
    </citation>
    <scope>NUCLEOTIDE SEQUENCE</scope>
    <source>
        <strain evidence="10">CL551</strain>
    </source>
</reference>
<dbReference type="SUPFAM" id="SSF47323">
    <property type="entry name" value="Anticodon-binding domain of a subclass of class I aminoacyl-tRNA synthetases"/>
    <property type="match status" value="1"/>
</dbReference>
<organism evidence="10 11">
    <name type="scientific">Acaulospora morrowiae</name>
    <dbReference type="NCBI Taxonomy" id="94023"/>
    <lineage>
        <taxon>Eukaryota</taxon>
        <taxon>Fungi</taxon>
        <taxon>Fungi incertae sedis</taxon>
        <taxon>Mucoromycota</taxon>
        <taxon>Glomeromycotina</taxon>
        <taxon>Glomeromycetes</taxon>
        <taxon>Diversisporales</taxon>
        <taxon>Acaulosporaceae</taxon>
        <taxon>Acaulospora</taxon>
    </lineage>
</organism>
<feature type="domain" description="Methionyl/Leucyl tRNA synthetase" evidence="9">
    <location>
        <begin position="3"/>
        <end position="187"/>
    </location>
</feature>
<dbReference type="EMBL" id="CAJVPV010050043">
    <property type="protein sequence ID" value="CAG8777134.1"/>
    <property type="molecule type" value="Genomic_DNA"/>
</dbReference>
<feature type="non-terminal residue" evidence="10">
    <location>
        <position position="240"/>
    </location>
</feature>
<dbReference type="InterPro" id="IPR033911">
    <property type="entry name" value="MetRS_core"/>
</dbReference>
<keyword evidence="11" id="KW-1185">Reference proteome</keyword>
<feature type="non-terminal residue" evidence="10">
    <location>
        <position position="1"/>
    </location>
</feature>
<keyword evidence="5 8" id="KW-0067">ATP-binding</keyword>
<proteinExistence type="inferred from homology"/>
<dbReference type="GO" id="GO:0005829">
    <property type="term" value="C:cytosol"/>
    <property type="evidence" value="ECO:0007669"/>
    <property type="project" value="TreeGrafter"/>
</dbReference>
<dbReference type="Gene3D" id="3.40.50.620">
    <property type="entry name" value="HUPs"/>
    <property type="match status" value="1"/>
</dbReference>
<keyword evidence="3 8" id="KW-0436">Ligase</keyword>
<dbReference type="SUPFAM" id="SSF52374">
    <property type="entry name" value="Nucleotidylyl transferase"/>
    <property type="match status" value="1"/>
</dbReference>
<comment type="similarity">
    <text evidence="1 8">Belongs to the class-I aminoacyl-tRNA synthetase family.</text>
</comment>
<dbReference type="GO" id="GO:0006431">
    <property type="term" value="P:methionyl-tRNA aminoacylation"/>
    <property type="evidence" value="ECO:0007669"/>
    <property type="project" value="InterPro"/>
</dbReference>
<comment type="caution">
    <text evidence="10">The sequence shown here is derived from an EMBL/GenBank/DDBJ whole genome shotgun (WGS) entry which is preliminary data.</text>
</comment>
<evidence type="ECO:0000256" key="2">
    <source>
        <dbReference type="ARBA" id="ARBA00012838"/>
    </source>
</evidence>
<dbReference type="EC" id="6.1.1.10" evidence="2"/>
<dbReference type="InterPro" id="IPR023458">
    <property type="entry name" value="Met-tRNA_ligase_1"/>
</dbReference>
<dbReference type="OrthoDB" id="5844513at2759"/>
<evidence type="ECO:0000256" key="3">
    <source>
        <dbReference type="ARBA" id="ARBA00022598"/>
    </source>
</evidence>
<dbReference type="PRINTS" id="PR01041">
    <property type="entry name" value="TRNASYNTHMET"/>
</dbReference>
<evidence type="ECO:0000256" key="4">
    <source>
        <dbReference type="ARBA" id="ARBA00022741"/>
    </source>
</evidence>
<evidence type="ECO:0000256" key="5">
    <source>
        <dbReference type="ARBA" id="ARBA00022840"/>
    </source>
</evidence>
<keyword evidence="6 8" id="KW-0648">Protein biosynthesis</keyword>
<evidence type="ECO:0000256" key="7">
    <source>
        <dbReference type="ARBA" id="ARBA00023146"/>
    </source>
</evidence>
<dbReference type="Proteomes" id="UP000789342">
    <property type="component" value="Unassembled WGS sequence"/>
</dbReference>
<evidence type="ECO:0000256" key="6">
    <source>
        <dbReference type="ARBA" id="ARBA00022917"/>
    </source>
</evidence>
<sequence length="240" mass="27812">GKWSANGKNITKSWLKEGLNPRCITRDLKWGTPVPLEEMKDKVFYVWFDAPIGYLSITANYTKEWEKWWKNPEQVKLYQFMGKDNVPFHTVIFPCTLIGTNEDWTLLHHISTSEYLNYENTKFSKSRNIGVFGTDAKDTGIPVSVWRYYLISSRPETSDSIFTWKEFITKNNTELLANLGNFVNRVMKFTAAKYNSILPAFTVDHEAEQELIKKVNTTLTDYIDALENVKLRAGLELAMD</sequence>
<dbReference type="GO" id="GO:0017101">
    <property type="term" value="C:aminoacyl-tRNA synthetase multienzyme complex"/>
    <property type="evidence" value="ECO:0007669"/>
    <property type="project" value="TreeGrafter"/>
</dbReference>
<dbReference type="InterPro" id="IPR014729">
    <property type="entry name" value="Rossmann-like_a/b/a_fold"/>
</dbReference>
<evidence type="ECO:0000313" key="11">
    <source>
        <dbReference type="Proteomes" id="UP000789342"/>
    </source>
</evidence>
<dbReference type="InterPro" id="IPR015413">
    <property type="entry name" value="Methionyl/Leucyl_tRNA_Synth"/>
</dbReference>
<dbReference type="PANTHER" id="PTHR45765:SF1">
    <property type="entry name" value="METHIONINE--TRNA LIGASE, CYTOPLASMIC"/>
    <property type="match status" value="1"/>
</dbReference>
<dbReference type="GO" id="GO:0005524">
    <property type="term" value="F:ATP binding"/>
    <property type="evidence" value="ECO:0007669"/>
    <property type="project" value="UniProtKB-KW"/>
</dbReference>
<evidence type="ECO:0000259" key="9">
    <source>
        <dbReference type="Pfam" id="PF09334"/>
    </source>
</evidence>
<dbReference type="Gene3D" id="1.10.730.10">
    <property type="entry name" value="Isoleucyl-tRNA Synthetase, Domain 1"/>
    <property type="match status" value="1"/>
</dbReference>
<evidence type="ECO:0000256" key="8">
    <source>
        <dbReference type="RuleBase" id="RU363039"/>
    </source>
</evidence>
<evidence type="ECO:0000256" key="1">
    <source>
        <dbReference type="ARBA" id="ARBA00005594"/>
    </source>
</evidence>
<keyword evidence="4 8" id="KW-0547">Nucleotide-binding</keyword>
<protein>
    <recommendedName>
        <fullName evidence="2">methionine--tRNA ligase</fullName>
        <ecNumber evidence="2">6.1.1.10</ecNumber>
    </recommendedName>
</protein>
<dbReference type="AlphaFoldDB" id="A0A9N9NZ54"/>
<dbReference type="InterPro" id="IPR009080">
    <property type="entry name" value="tRNAsynth_Ia_anticodon-bd"/>
</dbReference>
<evidence type="ECO:0000313" key="10">
    <source>
        <dbReference type="EMBL" id="CAG8777134.1"/>
    </source>
</evidence>
<dbReference type="Pfam" id="PF09334">
    <property type="entry name" value="tRNA-synt_1g"/>
    <property type="match status" value="1"/>
</dbReference>